<dbReference type="RefSeq" id="WP_054287753.1">
    <property type="nucleotide sequence ID" value="NZ_CP012752.1"/>
</dbReference>
<reference evidence="2 3" key="1">
    <citation type="submission" date="2015-07" db="EMBL/GenBank/DDBJ databases">
        <title>Genome sequencing of Kibdelosporangium phytohabitans.</title>
        <authorList>
            <person name="Qin S."/>
            <person name="Xing K."/>
        </authorList>
    </citation>
    <scope>NUCLEOTIDE SEQUENCE [LARGE SCALE GENOMIC DNA]</scope>
    <source>
        <strain evidence="2 3">KLBMP1111</strain>
    </source>
</reference>
<name>A0A0N9HVG1_9PSEU</name>
<dbReference type="OrthoDB" id="3701237at2"/>
<evidence type="ECO:0000256" key="1">
    <source>
        <dbReference type="SAM" id="MobiDB-lite"/>
    </source>
</evidence>
<protein>
    <submittedName>
        <fullName evidence="2">Uncharacterized protein</fullName>
    </submittedName>
</protein>
<dbReference type="EMBL" id="CP012752">
    <property type="protein sequence ID" value="ALG05773.1"/>
    <property type="molecule type" value="Genomic_DNA"/>
</dbReference>
<dbReference type="AlphaFoldDB" id="A0A0N9HVG1"/>
<proteinExistence type="predicted"/>
<sequence length="87" mass="9552">MYTDDESLMLDLAGLGDLDLYGVSLTPLDPEFHHVISDPRLAAEFAALREPRAEPTTAYVDGSARARRDARIARRAHGSASQRREAA</sequence>
<organism evidence="2 3">
    <name type="scientific">Kibdelosporangium phytohabitans</name>
    <dbReference type="NCBI Taxonomy" id="860235"/>
    <lineage>
        <taxon>Bacteria</taxon>
        <taxon>Bacillati</taxon>
        <taxon>Actinomycetota</taxon>
        <taxon>Actinomycetes</taxon>
        <taxon>Pseudonocardiales</taxon>
        <taxon>Pseudonocardiaceae</taxon>
        <taxon>Kibdelosporangium</taxon>
    </lineage>
</organism>
<evidence type="ECO:0000313" key="2">
    <source>
        <dbReference type="EMBL" id="ALG05773.1"/>
    </source>
</evidence>
<keyword evidence="3" id="KW-1185">Reference proteome</keyword>
<gene>
    <name evidence="2" type="ORF">AOZ06_01505</name>
</gene>
<feature type="region of interest" description="Disordered" evidence="1">
    <location>
        <begin position="54"/>
        <end position="87"/>
    </location>
</feature>
<dbReference type="KEGG" id="kphy:AOZ06_01505"/>
<dbReference type="Proteomes" id="UP000063699">
    <property type="component" value="Chromosome"/>
</dbReference>
<accession>A0A0N9HVG1</accession>
<evidence type="ECO:0000313" key="3">
    <source>
        <dbReference type="Proteomes" id="UP000063699"/>
    </source>
</evidence>